<reference evidence="4 5" key="1">
    <citation type="submission" date="2021-03" db="EMBL/GenBank/DDBJ databases">
        <title>Sequencing the genomes of 1000 actinobacteria strains.</title>
        <authorList>
            <person name="Klenk H.-P."/>
        </authorList>
    </citation>
    <scope>NUCLEOTIDE SEQUENCE [LARGE SCALE GENOMIC DNA]</scope>
    <source>
        <strain evidence="4 5">DSM 16005</strain>
    </source>
</reference>
<feature type="compositionally biased region" description="Low complexity" evidence="1">
    <location>
        <begin position="28"/>
        <end position="42"/>
    </location>
</feature>
<keyword evidence="5" id="KW-1185">Reference proteome</keyword>
<sequence>MAALWSLLLAGPVLAVNAGHSGPSGIPASSHAAVQASSARASIPQQAAPTPGKATYESTRTATPKTAPEGSPFYVQLIMIVLLVVLGVGYFKLMGHSGRPTPSTQAEKAEKAAQADPAKAPAAEKQPSDA</sequence>
<evidence type="ECO:0000256" key="3">
    <source>
        <dbReference type="SAM" id="SignalP"/>
    </source>
</evidence>
<keyword evidence="3" id="KW-0732">Signal</keyword>
<comment type="caution">
    <text evidence="4">The sequence shown here is derived from an EMBL/GenBank/DDBJ whole genome shotgun (WGS) entry which is preliminary data.</text>
</comment>
<gene>
    <name evidence="4" type="ORF">JOF48_002838</name>
</gene>
<evidence type="ECO:0000256" key="1">
    <source>
        <dbReference type="SAM" id="MobiDB-lite"/>
    </source>
</evidence>
<dbReference type="RefSeq" id="WP_209681703.1">
    <property type="nucleotide sequence ID" value="NZ_JAGIOI010000001.1"/>
</dbReference>
<feature type="region of interest" description="Disordered" evidence="1">
    <location>
        <begin position="96"/>
        <end position="130"/>
    </location>
</feature>
<accession>A0ABS4YZ17</accession>
<feature type="transmembrane region" description="Helical" evidence="2">
    <location>
        <begin position="73"/>
        <end position="91"/>
    </location>
</feature>
<feature type="region of interest" description="Disordered" evidence="1">
    <location>
        <begin position="25"/>
        <end position="69"/>
    </location>
</feature>
<dbReference type="EMBL" id="JAGIOI010000001">
    <property type="protein sequence ID" value="MBP2414039.1"/>
    <property type="molecule type" value="Genomic_DNA"/>
</dbReference>
<protein>
    <submittedName>
        <fullName evidence="4">Uncharacterized protein</fullName>
    </submittedName>
</protein>
<dbReference type="Proteomes" id="UP000711614">
    <property type="component" value="Unassembled WGS sequence"/>
</dbReference>
<name>A0ABS4YZ17_9MICC</name>
<proteinExistence type="predicted"/>
<organism evidence="4 5">
    <name type="scientific">Arthrobacter stackebrandtii</name>
    <dbReference type="NCBI Taxonomy" id="272161"/>
    <lineage>
        <taxon>Bacteria</taxon>
        <taxon>Bacillati</taxon>
        <taxon>Actinomycetota</taxon>
        <taxon>Actinomycetes</taxon>
        <taxon>Micrococcales</taxon>
        <taxon>Micrococcaceae</taxon>
        <taxon>Arthrobacter</taxon>
    </lineage>
</organism>
<feature type="compositionally biased region" description="Low complexity" evidence="1">
    <location>
        <begin position="114"/>
        <end position="130"/>
    </location>
</feature>
<feature type="chain" id="PRO_5047526847" evidence="3">
    <location>
        <begin position="16"/>
        <end position="130"/>
    </location>
</feature>
<evidence type="ECO:0000256" key="2">
    <source>
        <dbReference type="SAM" id="Phobius"/>
    </source>
</evidence>
<keyword evidence="2" id="KW-0812">Transmembrane</keyword>
<keyword evidence="2" id="KW-0472">Membrane</keyword>
<keyword evidence="2" id="KW-1133">Transmembrane helix</keyword>
<evidence type="ECO:0000313" key="5">
    <source>
        <dbReference type="Proteomes" id="UP000711614"/>
    </source>
</evidence>
<evidence type="ECO:0000313" key="4">
    <source>
        <dbReference type="EMBL" id="MBP2414039.1"/>
    </source>
</evidence>
<feature type="signal peptide" evidence="3">
    <location>
        <begin position="1"/>
        <end position="15"/>
    </location>
</feature>